<reference evidence="1 2" key="1">
    <citation type="submission" date="2020-07" db="EMBL/GenBank/DDBJ databases">
        <title>Sequencing the genomes of 1000 actinobacteria strains.</title>
        <authorList>
            <person name="Klenk H.-P."/>
        </authorList>
    </citation>
    <scope>NUCLEOTIDE SEQUENCE [LARGE SCALE GENOMIC DNA]</scope>
    <source>
        <strain evidence="1 2">DSM 18448</strain>
    </source>
</reference>
<protein>
    <submittedName>
        <fullName evidence="1">Uncharacterized protein</fullName>
    </submittedName>
</protein>
<accession>A0A852Z5V5</accession>
<name>A0A852Z5V5_9ACTN</name>
<evidence type="ECO:0000313" key="2">
    <source>
        <dbReference type="Proteomes" id="UP000579605"/>
    </source>
</evidence>
<evidence type="ECO:0000313" key="1">
    <source>
        <dbReference type="EMBL" id="NYH87763.1"/>
    </source>
</evidence>
<comment type="caution">
    <text evidence="1">The sequence shown here is derived from an EMBL/GenBank/DDBJ whole genome shotgun (WGS) entry which is preliminary data.</text>
</comment>
<gene>
    <name evidence="1" type="ORF">F4554_000401</name>
</gene>
<sequence length="32" mass="3019">MNLGSRTVISSVVAALATTGLGSSAGASAGRR</sequence>
<dbReference type="Proteomes" id="UP000579605">
    <property type="component" value="Unassembled WGS sequence"/>
</dbReference>
<dbReference type="AlphaFoldDB" id="A0A852Z5V5"/>
<keyword evidence="2" id="KW-1185">Reference proteome</keyword>
<dbReference type="EMBL" id="JACBZH010000001">
    <property type="protein sequence ID" value="NYH87763.1"/>
    <property type="molecule type" value="Genomic_DNA"/>
</dbReference>
<proteinExistence type="predicted"/>
<organism evidence="1 2">
    <name type="scientific">Actinopolymorpha rutila</name>
    <dbReference type="NCBI Taxonomy" id="446787"/>
    <lineage>
        <taxon>Bacteria</taxon>
        <taxon>Bacillati</taxon>
        <taxon>Actinomycetota</taxon>
        <taxon>Actinomycetes</taxon>
        <taxon>Propionibacteriales</taxon>
        <taxon>Actinopolymorphaceae</taxon>
        <taxon>Actinopolymorpha</taxon>
    </lineage>
</organism>